<comment type="caution">
    <text evidence="2">The sequence shown here is derived from an EMBL/GenBank/DDBJ whole genome shotgun (WGS) entry which is preliminary data.</text>
</comment>
<gene>
    <name evidence="2" type="ORF">DWB85_02655</name>
</gene>
<dbReference type="InterPro" id="IPR036255">
    <property type="entry name" value="YgfB-like_sf"/>
</dbReference>
<organism evidence="2 3">
    <name type="scientific">Seongchinamella sediminis</name>
    <dbReference type="NCBI Taxonomy" id="2283635"/>
    <lineage>
        <taxon>Bacteria</taxon>
        <taxon>Pseudomonadati</taxon>
        <taxon>Pseudomonadota</taxon>
        <taxon>Gammaproteobacteria</taxon>
        <taxon>Cellvibrionales</taxon>
        <taxon>Halieaceae</taxon>
        <taxon>Seongchinamella</taxon>
    </lineage>
</organism>
<accession>A0A3L7E4Q0</accession>
<protein>
    <recommendedName>
        <fullName evidence="4">YecA family protein</fullName>
    </recommendedName>
</protein>
<keyword evidence="3" id="KW-1185">Reference proteome</keyword>
<dbReference type="OrthoDB" id="9783391at2"/>
<comment type="similarity">
    <text evidence="1">Belongs to the UPF0149 family.</text>
</comment>
<evidence type="ECO:0000313" key="2">
    <source>
        <dbReference type="EMBL" id="RLQ23472.1"/>
    </source>
</evidence>
<evidence type="ECO:0000256" key="1">
    <source>
        <dbReference type="ARBA" id="ARBA00038308"/>
    </source>
</evidence>
<dbReference type="SUPFAM" id="SSF101327">
    <property type="entry name" value="YgfB-like"/>
    <property type="match status" value="1"/>
</dbReference>
<dbReference type="Pfam" id="PF03695">
    <property type="entry name" value="UPF0149"/>
    <property type="match status" value="1"/>
</dbReference>
<reference evidence="2 3" key="1">
    <citation type="submission" date="2018-07" db="EMBL/GenBank/DDBJ databases">
        <title>Halioglobus sp. genome submission.</title>
        <authorList>
            <person name="Ye M.-Q."/>
            <person name="Du Z.-J."/>
        </authorList>
    </citation>
    <scope>NUCLEOTIDE SEQUENCE [LARGE SCALE GENOMIC DNA]</scope>
    <source>
        <strain evidence="2 3">U0301</strain>
    </source>
</reference>
<name>A0A3L7E4Q0_9GAMM</name>
<dbReference type="PANTHER" id="PTHR37528">
    <property type="entry name" value="UPF0149 PROTEIN YGFB"/>
    <property type="match status" value="1"/>
</dbReference>
<dbReference type="Proteomes" id="UP000265509">
    <property type="component" value="Unassembled WGS sequence"/>
</dbReference>
<dbReference type="RefSeq" id="WP_117952650.1">
    <property type="nucleotide sequence ID" value="NZ_QRAN01000002.1"/>
</dbReference>
<proteinExistence type="inferred from homology"/>
<dbReference type="InterPro" id="IPR011978">
    <property type="entry name" value="YgfB-like"/>
</dbReference>
<dbReference type="AlphaFoldDB" id="A0A3L7E4Q0"/>
<dbReference type="Gene3D" id="1.20.120.740">
    <property type="entry name" value="YgfB uncharacterised protein family UPF0149, PF03695"/>
    <property type="match status" value="1"/>
</dbReference>
<dbReference type="PANTHER" id="PTHR37528:SF1">
    <property type="entry name" value="UPF0149 PROTEIN YGFB"/>
    <property type="match status" value="1"/>
</dbReference>
<dbReference type="EMBL" id="QRAN01000002">
    <property type="protein sequence ID" value="RLQ23472.1"/>
    <property type="molecule type" value="Genomic_DNA"/>
</dbReference>
<evidence type="ECO:0000313" key="3">
    <source>
        <dbReference type="Proteomes" id="UP000265509"/>
    </source>
</evidence>
<sequence length="190" mass="20447">MFDPFTDEVGVFDIDELANHLLEQGVDSSPSRIHGCLSGLLAAGAPAEAEAGLALLGQAMDLHLYGELAGQLMQLYQVSAAALEDDEFDFHPLLPDDDVAIELRTTAVADWVSGFLAGFAQVNQAQVSQDSSEILRDFAAIAEAAVDQDDGEEELESAFMEIVEYLRFAALNIFMDSRVEPGDSGQPSLH</sequence>
<dbReference type="GO" id="GO:0005829">
    <property type="term" value="C:cytosol"/>
    <property type="evidence" value="ECO:0007669"/>
    <property type="project" value="TreeGrafter"/>
</dbReference>
<evidence type="ECO:0008006" key="4">
    <source>
        <dbReference type="Google" id="ProtNLM"/>
    </source>
</evidence>